<dbReference type="RefSeq" id="WP_062969582.1">
    <property type="nucleotide sequence ID" value="NZ_JAAXOS010000007.1"/>
</dbReference>
<evidence type="ECO:0000313" key="1">
    <source>
        <dbReference type="EMBL" id="NKY27933.1"/>
    </source>
</evidence>
<proteinExistence type="predicted"/>
<reference evidence="1 2" key="1">
    <citation type="submission" date="2020-04" db="EMBL/GenBank/DDBJ databases">
        <title>MicrobeNet Type strains.</title>
        <authorList>
            <person name="Nicholson A.C."/>
        </authorList>
    </citation>
    <scope>NUCLEOTIDE SEQUENCE [LARGE SCALE GENOMIC DNA]</scope>
    <source>
        <strain evidence="1 2">DSM 44956</strain>
    </source>
</reference>
<evidence type="ECO:0000313" key="2">
    <source>
        <dbReference type="Proteomes" id="UP000540698"/>
    </source>
</evidence>
<gene>
    <name evidence="1" type="ORF">HGB38_17115</name>
</gene>
<comment type="caution">
    <text evidence="1">The sequence shown here is derived from an EMBL/GenBank/DDBJ whole genome shotgun (WGS) entry which is preliminary data.</text>
</comment>
<organism evidence="1 2">
    <name type="scientific">Nocardia gamkensis</name>
    <dbReference type="NCBI Taxonomy" id="352869"/>
    <lineage>
        <taxon>Bacteria</taxon>
        <taxon>Bacillati</taxon>
        <taxon>Actinomycetota</taxon>
        <taxon>Actinomycetes</taxon>
        <taxon>Mycobacteriales</taxon>
        <taxon>Nocardiaceae</taxon>
        <taxon>Nocardia</taxon>
    </lineage>
</organism>
<name>A0A7X6L512_9NOCA</name>
<dbReference type="AlphaFoldDB" id="A0A7X6L512"/>
<protein>
    <submittedName>
        <fullName evidence="1">Uncharacterized protein</fullName>
    </submittedName>
</protein>
<dbReference type="Proteomes" id="UP000540698">
    <property type="component" value="Unassembled WGS sequence"/>
</dbReference>
<accession>A0A7X6L512</accession>
<dbReference type="EMBL" id="JAAXOS010000007">
    <property type="protein sequence ID" value="NKY27933.1"/>
    <property type="molecule type" value="Genomic_DNA"/>
</dbReference>
<keyword evidence="2" id="KW-1185">Reference proteome</keyword>
<sequence length="235" mass="25442">MSTPELVLQYINSLKWILLIAGSFMLFREPLGKLVSRLSQLSLSGPGDLQLTLEASVDAVVDAAAPTVPLPTTVEESTPSAIEPAPQEQTARVSVSPDIFALYHCTPQEVAAFKRKIPRLINFSYSRQLATLVPADSVETVFREVNSILKDATPPSWETTLWPGTPEDVWDLYEAMVRTVGTASVLPDAVSPGAAKAFIALAEKWGANYSTFIGNAIRGLEMLPEGARVELLTSD</sequence>